<evidence type="ECO:0000313" key="13">
    <source>
        <dbReference type="Proteomes" id="UP001240777"/>
    </source>
</evidence>
<dbReference type="Gene3D" id="1.20.1530.20">
    <property type="match status" value="1"/>
</dbReference>
<gene>
    <name evidence="10" type="ORF">Q5I04_06500</name>
    <name evidence="11" type="ORF">Q5I06_06830</name>
</gene>
<proteinExistence type="predicted"/>
<dbReference type="Pfam" id="PF00999">
    <property type="entry name" value="Na_H_Exchanger"/>
    <property type="match status" value="1"/>
</dbReference>
<feature type="transmembrane region" description="Helical" evidence="8">
    <location>
        <begin position="86"/>
        <end position="103"/>
    </location>
</feature>
<feature type="transmembrane region" description="Helical" evidence="8">
    <location>
        <begin position="237"/>
        <end position="253"/>
    </location>
</feature>
<reference evidence="11 13" key="1">
    <citation type="submission" date="2023-07" db="EMBL/GenBank/DDBJ databases">
        <title>Unpublished Manusciprt.</title>
        <authorList>
            <person name="Aydin F."/>
            <person name="Tarhane S."/>
            <person name="Saticioglu I.B."/>
            <person name="Karakaya E."/>
            <person name="Abay S."/>
            <person name="Guran O."/>
            <person name="Bozkurt E."/>
            <person name="Uzum N."/>
            <person name="Olgun K."/>
            <person name="Jablonski D."/>
        </authorList>
    </citation>
    <scope>NUCLEOTIDE SEQUENCE</scope>
    <source>
        <strain evidence="13">faydin-H75</strain>
        <strain evidence="11">Faydin-H76</strain>
    </source>
</reference>
<dbReference type="InterPro" id="IPR038770">
    <property type="entry name" value="Na+/solute_symporter_sf"/>
</dbReference>
<dbReference type="AlphaFoldDB" id="A0AA90PRB1"/>
<evidence type="ECO:0000313" key="10">
    <source>
        <dbReference type="EMBL" id="MDO7253558.1"/>
    </source>
</evidence>
<name>A0AA90PRB1_9HELI</name>
<evidence type="ECO:0000313" key="11">
    <source>
        <dbReference type="EMBL" id="MDP2539486.1"/>
    </source>
</evidence>
<accession>A0AA90PRB1</accession>
<comment type="caution">
    <text evidence="11">The sequence shown here is derived from an EMBL/GenBank/DDBJ whole genome shotgun (WGS) entry which is preliminary data.</text>
</comment>
<evidence type="ECO:0000313" key="12">
    <source>
        <dbReference type="Proteomes" id="UP001177258"/>
    </source>
</evidence>
<feature type="transmembrane region" description="Helical" evidence="8">
    <location>
        <begin position="327"/>
        <end position="345"/>
    </location>
</feature>
<dbReference type="Proteomes" id="UP001240777">
    <property type="component" value="Unassembled WGS sequence"/>
</dbReference>
<evidence type="ECO:0000256" key="4">
    <source>
        <dbReference type="ARBA" id="ARBA00022692"/>
    </source>
</evidence>
<reference evidence="10 12" key="3">
    <citation type="journal article" date="2024" name="Syst. Appl. Microbiol.">
        <title>Helicobacter cappadocius sp. nov., from lizards: The first psychrotrophic Helicobacter species.</title>
        <authorList>
            <person name="Aydin F."/>
            <person name="Tarhane S."/>
            <person name="Karakaya E."/>
            <person name="Abay S."/>
            <person name="Kayman T."/>
            <person name="Guran O."/>
            <person name="Bozkurt E."/>
            <person name="Uzum N."/>
            <person name="Avci A."/>
            <person name="Olgun K."/>
            <person name="Jablonski D."/>
            <person name="Guran C."/>
            <person name="Burcin Saticioglu I."/>
        </authorList>
    </citation>
    <scope>NUCLEOTIDE SEQUENCE [LARGE SCALE GENOMIC DNA]</scope>
    <source>
        <strain evidence="10">Faydin-H75</strain>
        <strain evidence="12">faydin-H76</strain>
    </source>
</reference>
<feature type="transmembrane region" description="Helical" evidence="8">
    <location>
        <begin position="28"/>
        <end position="45"/>
    </location>
</feature>
<keyword evidence="3" id="KW-0050">Antiport</keyword>
<evidence type="ECO:0000256" key="2">
    <source>
        <dbReference type="ARBA" id="ARBA00022448"/>
    </source>
</evidence>
<sequence length="388" mass="43445">MDNLVTFAIISILIVFAPFVSKVTKIPIVVVEMVLGALAYYLGIVKHSEAFDTLAEVGFLFLMFLCGMEVDLRGFKRLGKTFLKRAGIYFLVLYVVAASAVLLLKLPPIYIAAFPVMSLGMIMALIKDYGKNMPWLDLALKVGIIGELVSIAVLVIINGTYSYGLTIDLYKTLAVLLLFILVIVGVFQMGRILFWWFPNLKLFIMPYDDANNQDIRFSMMLFFGLIVIVIWLGLESVLGAFLAGMIVATFFPYKHELIDKLNDIGFGFFVPLFFVHVGTTLDLGLIIHTPTLMLHGMFIVVAMISLRLLSATIAFRTYFKSAKNTVLFALSDSMPLTFLVATAALGLQLKAMDQNTYYSFLLAAIFEGIIFTIFIKLVYNLWKVKKVK</sequence>
<feature type="transmembrane region" description="Helical" evidence="8">
    <location>
        <begin position="173"/>
        <end position="194"/>
    </location>
</feature>
<keyword evidence="6" id="KW-0406">Ion transport</keyword>
<comment type="subcellular location">
    <subcellularLocation>
        <location evidence="1">Membrane</location>
        <topology evidence="1">Multi-pass membrane protein</topology>
    </subcellularLocation>
</comment>
<keyword evidence="13" id="KW-1185">Reference proteome</keyword>
<dbReference type="EMBL" id="JAUYZK010000010">
    <property type="protein sequence ID" value="MDP2539486.1"/>
    <property type="molecule type" value="Genomic_DNA"/>
</dbReference>
<keyword evidence="5 8" id="KW-1133">Transmembrane helix</keyword>
<organism evidence="11 12">
    <name type="scientific">Helicobacter cappadocius</name>
    <dbReference type="NCBI Taxonomy" id="3063998"/>
    <lineage>
        <taxon>Bacteria</taxon>
        <taxon>Pseudomonadati</taxon>
        <taxon>Campylobacterota</taxon>
        <taxon>Epsilonproteobacteria</taxon>
        <taxon>Campylobacterales</taxon>
        <taxon>Helicobacteraceae</taxon>
        <taxon>Helicobacter</taxon>
    </lineage>
</organism>
<evidence type="ECO:0000259" key="9">
    <source>
        <dbReference type="Pfam" id="PF00999"/>
    </source>
</evidence>
<evidence type="ECO:0000256" key="1">
    <source>
        <dbReference type="ARBA" id="ARBA00004141"/>
    </source>
</evidence>
<dbReference type="GO" id="GO:1902600">
    <property type="term" value="P:proton transmembrane transport"/>
    <property type="evidence" value="ECO:0007669"/>
    <property type="project" value="InterPro"/>
</dbReference>
<dbReference type="RefSeq" id="WP_305517401.1">
    <property type="nucleotide sequence ID" value="NZ_JAUPEV010000010.1"/>
</dbReference>
<keyword evidence="7 8" id="KW-0472">Membrane</keyword>
<dbReference type="InterPro" id="IPR006153">
    <property type="entry name" value="Cation/H_exchanger_TM"/>
</dbReference>
<evidence type="ECO:0000256" key="5">
    <source>
        <dbReference type="ARBA" id="ARBA00022989"/>
    </source>
</evidence>
<evidence type="ECO:0000256" key="6">
    <source>
        <dbReference type="ARBA" id="ARBA00023065"/>
    </source>
</evidence>
<feature type="transmembrane region" description="Helical" evidence="8">
    <location>
        <begin position="357"/>
        <end position="379"/>
    </location>
</feature>
<feature type="transmembrane region" description="Helical" evidence="8">
    <location>
        <begin position="265"/>
        <end position="287"/>
    </location>
</feature>
<feature type="domain" description="Cation/H+ exchanger transmembrane" evidence="9">
    <location>
        <begin position="13"/>
        <end position="378"/>
    </location>
</feature>
<dbReference type="EMBL" id="JAUPEV010000010">
    <property type="protein sequence ID" value="MDO7253558.1"/>
    <property type="molecule type" value="Genomic_DNA"/>
</dbReference>
<dbReference type="PANTHER" id="PTHR43562">
    <property type="entry name" value="NAPA-TYPE SODIUM/HYDROGEN ANTIPORTER"/>
    <property type="match status" value="1"/>
</dbReference>
<keyword evidence="4 8" id="KW-0812">Transmembrane</keyword>
<feature type="transmembrane region" description="Helical" evidence="8">
    <location>
        <begin position="109"/>
        <end position="126"/>
    </location>
</feature>
<feature type="transmembrane region" description="Helical" evidence="8">
    <location>
        <begin position="293"/>
        <end position="315"/>
    </location>
</feature>
<dbReference type="PANTHER" id="PTHR43562:SF1">
    <property type="entry name" value="NA(+)_H(+) ANTIPORTER YJBQ-RELATED"/>
    <property type="match status" value="1"/>
</dbReference>
<dbReference type="GO" id="GO:0015297">
    <property type="term" value="F:antiporter activity"/>
    <property type="evidence" value="ECO:0007669"/>
    <property type="project" value="UniProtKB-KW"/>
</dbReference>
<dbReference type="Proteomes" id="UP001177258">
    <property type="component" value="Unassembled WGS sequence"/>
</dbReference>
<dbReference type="GO" id="GO:0016020">
    <property type="term" value="C:membrane"/>
    <property type="evidence" value="ECO:0007669"/>
    <property type="project" value="UniProtKB-SubCell"/>
</dbReference>
<evidence type="ECO:0000256" key="3">
    <source>
        <dbReference type="ARBA" id="ARBA00022449"/>
    </source>
</evidence>
<keyword evidence="2" id="KW-0813">Transport</keyword>
<evidence type="ECO:0000256" key="8">
    <source>
        <dbReference type="SAM" id="Phobius"/>
    </source>
</evidence>
<evidence type="ECO:0000256" key="7">
    <source>
        <dbReference type="ARBA" id="ARBA00023136"/>
    </source>
</evidence>
<protein>
    <submittedName>
        <fullName evidence="11">Cation:proton antiporter</fullName>
    </submittedName>
</protein>
<feature type="transmembrane region" description="Helical" evidence="8">
    <location>
        <begin position="6"/>
        <end position="21"/>
    </location>
</feature>
<feature type="transmembrane region" description="Helical" evidence="8">
    <location>
        <begin position="215"/>
        <end position="231"/>
    </location>
</feature>
<reference evidence="10" key="2">
    <citation type="submission" date="2023-07" db="EMBL/GenBank/DDBJ databases">
        <authorList>
            <person name="Aydin F."/>
            <person name="Tarhane S."/>
            <person name="Saticioglu I.B."/>
            <person name="Karakaya E."/>
            <person name="Abay S."/>
            <person name="Guran O."/>
            <person name="Bozkurt E."/>
            <person name="Uzum N."/>
            <person name="Olgun K."/>
            <person name="Jablonski D."/>
        </authorList>
    </citation>
    <scope>NUCLEOTIDE SEQUENCE</scope>
    <source>
        <strain evidence="10">Faydin-H75</strain>
    </source>
</reference>
<feature type="transmembrane region" description="Helical" evidence="8">
    <location>
        <begin position="138"/>
        <end position="161"/>
    </location>
</feature>